<sequence length="45" mass="5191">QDLVSTSSYYAKRLDETQHGLMSAKTDYVKEQQGTLYLNMKLSFT</sequence>
<feature type="non-terminal residue" evidence="1">
    <location>
        <position position="1"/>
    </location>
</feature>
<dbReference type="AlphaFoldDB" id="A0A164HVA4"/>
<name>A0A164HVA4_9CRUS</name>
<gene>
    <name evidence="1" type="ORF">APZ42_003048</name>
</gene>
<organism evidence="1 2">
    <name type="scientific">Daphnia magna</name>
    <dbReference type="NCBI Taxonomy" id="35525"/>
    <lineage>
        <taxon>Eukaryota</taxon>
        <taxon>Metazoa</taxon>
        <taxon>Ecdysozoa</taxon>
        <taxon>Arthropoda</taxon>
        <taxon>Crustacea</taxon>
        <taxon>Branchiopoda</taxon>
        <taxon>Diplostraca</taxon>
        <taxon>Cladocera</taxon>
        <taxon>Anomopoda</taxon>
        <taxon>Daphniidae</taxon>
        <taxon>Daphnia</taxon>
    </lineage>
</organism>
<evidence type="ECO:0000313" key="1">
    <source>
        <dbReference type="EMBL" id="KZS00598.1"/>
    </source>
</evidence>
<dbReference type="EMBL" id="LRGB01009348">
    <property type="protein sequence ID" value="KZS00598.1"/>
    <property type="molecule type" value="Genomic_DNA"/>
</dbReference>
<protein>
    <submittedName>
        <fullName evidence="1">Uncharacterized protein</fullName>
    </submittedName>
</protein>
<reference evidence="1 2" key="1">
    <citation type="submission" date="2016-03" db="EMBL/GenBank/DDBJ databases">
        <title>EvidentialGene: Evidence-directed Construction of Genes on Genomes.</title>
        <authorList>
            <person name="Gilbert D.G."/>
            <person name="Choi J.-H."/>
            <person name="Mockaitis K."/>
            <person name="Colbourne J."/>
            <person name="Pfrender M."/>
        </authorList>
    </citation>
    <scope>NUCLEOTIDE SEQUENCE [LARGE SCALE GENOMIC DNA]</scope>
    <source>
        <strain evidence="1 2">Xinb3</strain>
        <tissue evidence="1">Complete organism</tissue>
    </source>
</reference>
<proteinExistence type="predicted"/>
<dbReference type="Proteomes" id="UP000076858">
    <property type="component" value="Unassembled WGS sequence"/>
</dbReference>
<comment type="caution">
    <text evidence="1">The sequence shown here is derived from an EMBL/GenBank/DDBJ whole genome shotgun (WGS) entry which is preliminary data.</text>
</comment>
<evidence type="ECO:0000313" key="2">
    <source>
        <dbReference type="Proteomes" id="UP000076858"/>
    </source>
</evidence>
<keyword evidence="2" id="KW-1185">Reference proteome</keyword>
<accession>A0A164HVA4</accession>